<dbReference type="PRINTS" id="PR00843">
    <property type="entry name" value="GLHYDRLASE30"/>
</dbReference>
<dbReference type="GO" id="GO:0006680">
    <property type="term" value="P:glucosylceramide catabolic process"/>
    <property type="evidence" value="ECO:0007669"/>
    <property type="project" value="TreeGrafter"/>
</dbReference>
<evidence type="ECO:0000313" key="7">
    <source>
        <dbReference type="EMBL" id="RJG25269.1"/>
    </source>
</evidence>
<dbReference type="GO" id="GO:0016020">
    <property type="term" value="C:membrane"/>
    <property type="evidence" value="ECO:0007669"/>
    <property type="project" value="GOC"/>
</dbReference>
<evidence type="ECO:0000259" key="6">
    <source>
        <dbReference type="Pfam" id="PF17189"/>
    </source>
</evidence>
<dbReference type="PANTHER" id="PTHR11069:SF23">
    <property type="entry name" value="LYSOSOMAL ACID GLUCOSYLCERAMIDASE"/>
    <property type="match status" value="1"/>
</dbReference>
<sequence>MNTKSVNVYMTARDTMDRLTKQQDLTFVPDADGRELELINVYEDVEYQKLQGFGGAFTEAAAVTLKKMSAKKQREIIDACFAPETGLGYTLCRTHIHSCDFALGNYVYIEEGDDSMESFDVERDRDALLPFMKQAMETSGGRITMFASPWSPPAWMKTSGTMNKGGSLLPQYRAVWAKYFVKYIQAYAAEGIDIWGVTVQNEPKAVQPWDSCIYTAEEERDFVRDYLGPALAAAGLGHVKIIVWDHNKERLYERARTILSDPKANEYVYGVGFHWYSGDHFEALDAVRRQYPDKALLFTEGCVEKGGKLGSWDPGERYAHDIIGNLNNGMNGWTDWNLLLDEIGGPNHVANYCDAPIIADTKQEIVYYQSSYYYIGQFSRFIRPGAVRLGCSRYTDKLDTTAFRNPDGTTAVVILNRTSGELPFHLRTEHGLASAHAPAHSIQTLLY</sequence>
<dbReference type="InterPro" id="IPR033452">
    <property type="entry name" value="GH30_C"/>
</dbReference>
<dbReference type="PANTHER" id="PTHR11069">
    <property type="entry name" value="GLUCOSYLCERAMIDASE"/>
    <property type="match status" value="1"/>
</dbReference>
<organism evidence="7 8">
    <name type="scientific">Paenibacillus thiaminolyticus</name>
    <name type="common">Bacillus thiaminolyticus</name>
    <dbReference type="NCBI Taxonomy" id="49283"/>
    <lineage>
        <taxon>Bacteria</taxon>
        <taxon>Bacillati</taxon>
        <taxon>Bacillota</taxon>
        <taxon>Bacilli</taxon>
        <taxon>Bacillales</taxon>
        <taxon>Paenibacillaceae</taxon>
        <taxon>Paenibacillus</taxon>
    </lineage>
</organism>
<protein>
    <submittedName>
        <fullName evidence="7">Glucosylceramidase</fullName>
    </submittedName>
</protein>
<keyword evidence="4" id="KW-0326">Glycosidase</keyword>
<keyword evidence="3 4" id="KW-0378">Hydrolase</keyword>
<feature type="domain" description="Glycosyl hydrolase family 30 TIM-barrel" evidence="5">
    <location>
        <begin position="50"/>
        <end position="382"/>
    </location>
</feature>
<dbReference type="Pfam" id="PF02055">
    <property type="entry name" value="Glyco_hydro_30"/>
    <property type="match status" value="1"/>
</dbReference>
<evidence type="ECO:0000256" key="1">
    <source>
        <dbReference type="ARBA" id="ARBA00005382"/>
    </source>
</evidence>
<proteinExistence type="inferred from homology"/>
<keyword evidence="2" id="KW-0732">Signal</keyword>
<feature type="domain" description="Glycosyl hydrolase family 30 beta sandwich" evidence="6">
    <location>
        <begin position="385"/>
        <end position="445"/>
    </location>
</feature>
<dbReference type="RefSeq" id="WP_119792274.1">
    <property type="nucleotide sequence ID" value="NZ_QYZD01000004.1"/>
</dbReference>
<evidence type="ECO:0000256" key="3">
    <source>
        <dbReference type="ARBA" id="ARBA00022801"/>
    </source>
</evidence>
<dbReference type="EMBL" id="QYZD01000004">
    <property type="protein sequence ID" value="RJG25269.1"/>
    <property type="molecule type" value="Genomic_DNA"/>
</dbReference>
<evidence type="ECO:0000313" key="8">
    <source>
        <dbReference type="Proteomes" id="UP000266177"/>
    </source>
</evidence>
<comment type="caution">
    <text evidence="7">The sequence shown here is derived from an EMBL/GenBank/DDBJ whole genome shotgun (WGS) entry which is preliminary data.</text>
</comment>
<dbReference type="Gene3D" id="3.20.20.80">
    <property type="entry name" value="Glycosidases"/>
    <property type="match status" value="1"/>
</dbReference>
<dbReference type="InterPro" id="IPR033453">
    <property type="entry name" value="Glyco_hydro_30_TIM-barrel"/>
</dbReference>
<accession>A0A3A3GQ85</accession>
<dbReference type="InterPro" id="IPR017853">
    <property type="entry name" value="GH"/>
</dbReference>
<comment type="similarity">
    <text evidence="1 4">Belongs to the glycosyl hydrolase 30 family.</text>
</comment>
<dbReference type="InterPro" id="IPR013780">
    <property type="entry name" value="Glyco_hydro_b"/>
</dbReference>
<dbReference type="SUPFAM" id="SSF51445">
    <property type="entry name" value="(Trans)glycosidases"/>
    <property type="match status" value="1"/>
</dbReference>
<dbReference type="InterPro" id="IPR001139">
    <property type="entry name" value="Glyco_hydro_30"/>
</dbReference>
<dbReference type="Pfam" id="PF17189">
    <property type="entry name" value="Glyco_hydro_30C"/>
    <property type="match status" value="1"/>
</dbReference>
<dbReference type="Proteomes" id="UP000266177">
    <property type="component" value="Unassembled WGS sequence"/>
</dbReference>
<dbReference type="OrthoDB" id="9806701at2"/>
<dbReference type="AlphaFoldDB" id="A0A3A3GQ85"/>
<dbReference type="Gene3D" id="2.60.40.1180">
    <property type="entry name" value="Golgi alpha-mannosidase II"/>
    <property type="match status" value="1"/>
</dbReference>
<evidence type="ECO:0000259" key="5">
    <source>
        <dbReference type="Pfam" id="PF02055"/>
    </source>
</evidence>
<name>A0A3A3GQ85_PANTH</name>
<gene>
    <name evidence="7" type="ORF">DQX05_07420</name>
</gene>
<reference evidence="7 8" key="1">
    <citation type="submission" date="2018-09" db="EMBL/GenBank/DDBJ databases">
        <title>Paenibacillus SK2017-BO5.</title>
        <authorList>
            <person name="Piskunova J.V."/>
            <person name="Dubiley S.A."/>
            <person name="Severinov K.V."/>
        </authorList>
    </citation>
    <scope>NUCLEOTIDE SEQUENCE [LARGE SCALE GENOMIC DNA]</scope>
    <source>
        <strain evidence="7 8">BO5</strain>
    </source>
</reference>
<evidence type="ECO:0000256" key="2">
    <source>
        <dbReference type="ARBA" id="ARBA00022729"/>
    </source>
</evidence>
<evidence type="ECO:0000256" key="4">
    <source>
        <dbReference type="RuleBase" id="RU361188"/>
    </source>
</evidence>
<dbReference type="GO" id="GO:0004348">
    <property type="term" value="F:glucosylceramidase activity"/>
    <property type="evidence" value="ECO:0007669"/>
    <property type="project" value="InterPro"/>
</dbReference>